<dbReference type="EMBL" id="AUZX01004586">
    <property type="protein sequence ID" value="EQD70406.1"/>
    <property type="molecule type" value="Genomic_DNA"/>
</dbReference>
<dbReference type="GO" id="GO:0046872">
    <property type="term" value="F:metal ion binding"/>
    <property type="evidence" value="ECO:0007669"/>
    <property type="project" value="UniProtKB-KW"/>
</dbReference>
<dbReference type="AlphaFoldDB" id="T1BBU2"/>
<keyword evidence="5" id="KW-0808">Transferase</keyword>
<dbReference type="InterPro" id="IPR024932">
    <property type="entry name" value="ApbE"/>
</dbReference>
<evidence type="ECO:0000256" key="7">
    <source>
        <dbReference type="ARBA" id="ARBA00022827"/>
    </source>
</evidence>
<keyword evidence="8" id="KW-0460">Magnesium</keyword>
<evidence type="ECO:0000256" key="2">
    <source>
        <dbReference type="ARBA" id="ARBA00011955"/>
    </source>
</evidence>
<accession>T1BBU2</accession>
<dbReference type="EC" id="2.7.1.180" evidence="2"/>
<keyword evidence="7" id="KW-0274">FAD</keyword>
<dbReference type="InterPro" id="IPR003374">
    <property type="entry name" value="ApbE-like_sf"/>
</dbReference>
<gene>
    <name evidence="11" type="ORF">B1A_06305</name>
</gene>
<keyword evidence="6" id="KW-0479">Metal-binding</keyword>
<protein>
    <recommendedName>
        <fullName evidence="3">FAD:protein FMN transferase</fullName>
        <ecNumber evidence="2">2.7.1.180</ecNumber>
    </recommendedName>
    <alternativeName>
        <fullName evidence="9">Flavin transferase</fullName>
    </alternativeName>
</protein>
<comment type="catalytic activity">
    <reaction evidence="10">
        <text>L-threonyl-[protein] + FAD = FMN-L-threonyl-[protein] + AMP + H(+)</text>
        <dbReference type="Rhea" id="RHEA:36847"/>
        <dbReference type="Rhea" id="RHEA-COMP:11060"/>
        <dbReference type="Rhea" id="RHEA-COMP:11061"/>
        <dbReference type="ChEBI" id="CHEBI:15378"/>
        <dbReference type="ChEBI" id="CHEBI:30013"/>
        <dbReference type="ChEBI" id="CHEBI:57692"/>
        <dbReference type="ChEBI" id="CHEBI:74257"/>
        <dbReference type="ChEBI" id="CHEBI:456215"/>
        <dbReference type="EC" id="2.7.1.180"/>
    </reaction>
</comment>
<dbReference type="PANTHER" id="PTHR30040">
    <property type="entry name" value="THIAMINE BIOSYNTHESIS LIPOPROTEIN APBE"/>
    <property type="match status" value="1"/>
</dbReference>
<dbReference type="Gene3D" id="3.10.520.10">
    <property type="entry name" value="ApbE-like domains"/>
    <property type="match status" value="1"/>
</dbReference>
<dbReference type="GO" id="GO:0016740">
    <property type="term" value="F:transferase activity"/>
    <property type="evidence" value="ECO:0007669"/>
    <property type="project" value="UniProtKB-KW"/>
</dbReference>
<proteinExistence type="predicted"/>
<comment type="caution">
    <text evidence="11">The sequence shown here is derived from an EMBL/GenBank/DDBJ whole genome shotgun (WGS) entry which is preliminary data.</text>
</comment>
<evidence type="ECO:0000256" key="10">
    <source>
        <dbReference type="ARBA" id="ARBA00048540"/>
    </source>
</evidence>
<comment type="cofactor">
    <cofactor evidence="1">
        <name>Mg(2+)</name>
        <dbReference type="ChEBI" id="CHEBI:18420"/>
    </cofactor>
</comment>
<evidence type="ECO:0000256" key="9">
    <source>
        <dbReference type="ARBA" id="ARBA00031306"/>
    </source>
</evidence>
<dbReference type="PANTHER" id="PTHR30040:SF2">
    <property type="entry name" value="FAD:PROTEIN FMN TRANSFERASE"/>
    <property type="match status" value="1"/>
</dbReference>
<keyword evidence="11" id="KW-0449">Lipoprotein</keyword>
<sequence length="133" mass="14624">MNALEKEIFYDLDHDLLLKDGPPLDFGGIGKGLALRNLSRLLKDFSGSSPHLIEAGGDIVTFVGNYPEEPWFVDIENPFSVENLPLMVRLGNNSVATSSTKIRSWRLNGTQKHHLIDPATMDSSDSDLVSVSV</sequence>
<feature type="non-terminal residue" evidence="11">
    <location>
        <position position="133"/>
    </location>
</feature>
<evidence type="ECO:0000313" key="11">
    <source>
        <dbReference type="EMBL" id="EQD70406.1"/>
    </source>
</evidence>
<reference evidence="11" key="2">
    <citation type="journal article" date="2014" name="ISME J.">
        <title>Microbial stratification in low pH oxic and suboxic macroscopic growths along an acid mine drainage.</title>
        <authorList>
            <person name="Mendez-Garcia C."/>
            <person name="Mesa V."/>
            <person name="Sprenger R.R."/>
            <person name="Richter M."/>
            <person name="Diez M.S."/>
            <person name="Solano J."/>
            <person name="Bargiela R."/>
            <person name="Golyshina O.V."/>
            <person name="Manteca A."/>
            <person name="Ramos J.L."/>
            <person name="Gallego J.R."/>
            <person name="Llorente I."/>
            <person name="Martins Dos Santos V.A."/>
            <person name="Jensen O.N."/>
            <person name="Pelaez A.I."/>
            <person name="Sanchez J."/>
            <person name="Ferrer M."/>
        </authorList>
    </citation>
    <scope>NUCLEOTIDE SEQUENCE</scope>
</reference>
<dbReference type="Pfam" id="PF02424">
    <property type="entry name" value="ApbE"/>
    <property type="match status" value="1"/>
</dbReference>
<evidence type="ECO:0000256" key="1">
    <source>
        <dbReference type="ARBA" id="ARBA00001946"/>
    </source>
</evidence>
<evidence type="ECO:0000256" key="4">
    <source>
        <dbReference type="ARBA" id="ARBA00022630"/>
    </source>
</evidence>
<dbReference type="SUPFAM" id="SSF143631">
    <property type="entry name" value="ApbE-like"/>
    <property type="match status" value="1"/>
</dbReference>
<organism evidence="11">
    <name type="scientific">mine drainage metagenome</name>
    <dbReference type="NCBI Taxonomy" id="410659"/>
    <lineage>
        <taxon>unclassified sequences</taxon>
        <taxon>metagenomes</taxon>
        <taxon>ecological metagenomes</taxon>
    </lineage>
</organism>
<evidence type="ECO:0000256" key="6">
    <source>
        <dbReference type="ARBA" id="ARBA00022723"/>
    </source>
</evidence>
<evidence type="ECO:0000256" key="3">
    <source>
        <dbReference type="ARBA" id="ARBA00016337"/>
    </source>
</evidence>
<evidence type="ECO:0000256" key="5">
    <source>
        <dbReference type="ARBA" id="ARBA00022679"/>
    </source>
</evidence>
<evidence type="ECO:0000256" key="8">
    <source>
        <dbReference type="ARBA" id="ARBA00022842"/>
    </source>
</evidence>
<reference evidence="11" key="1">
    <citation type="submission" date="2013-08" db="EMBL/GenBank/DDBJ databases">
        <authorList>
            <person name="Mendez C."/>
            <person name="Richter M."/>
            <person name="Ferrer M."/>
            <person name="Sanchez J."/>
        </authorList>
    </citation>
    <scope>NUCLEOTIDE SEQUENCE</scope>
</reference>
<keyword evidence="4" id="KW-0285">Flavoprotein</keyword>
<name>T1BBU2_9ZZZZ</name>